<evidence type="ECO:0000256" key="4">
    <source>
        <dbReference type="ARBA" id="ARBA00022729"/>
    </source>
</evidence>
<dbReference type="PANTHER" id="PTHR11567">
    <property type="entry name" value="ACID PHOSPHATASE-RELATED"/>
    <property type="match status" value="1"/>
</dbReference>
<dbReference type="InterPro" id="IPR050645">
    <property type="entry name" value="Histidine_acid_phosphatase"/>
</dbReference>
<proteinExistence type="inferred from homology"/>
<keyword evidence="7" id="KW-0325">Glycoprotein</keyword>
<gene>
    <name evidence="8" type="ORF">NQ315_010914</name>
</gene>
<name>A0AAV8VQN5_9CUCU</name>
<dbReference type="Proteomes" id="UP001159042">
    <property type="component" value="Unassembled WGS sequence"/>
</dbReference>
<keyword evidence="9" id="KW-1185">Reference proteome</keyword>
<evidence type="ECO:0000256" key="3">
    <source>
        <dbReference type="ARBA" id="ARBA00012646"/>
    </source>
</evidence>
<dbReference type="InterPro" id="IPR000560">
    <property type="entry name" value="His_Pase_clade-2"/>
</dbReference>
<keyword evidence="4" id="KW-0732">Signal</keyword>
<dbReference type="CDD" id="cd07061">
    <property type="entry name" value="HP_HAP_like"/>
    <property type="match status" value="1"/>
</dbReference>
<comment type="caution">
    <text evidence="8">The sequence shown here is derived from an EMBL/GenBank/DDBJ whole genome shotgun (WGS) entry which is preliminary data.</text>
</comment>
<accession>A0AAV8VQN5</accession>
<dbReference type="InterPro" id="IPR029033">
    <property type="entry name" value="His_PPase_superfam"/>
</dbReference>
<organism evidence="8 9">
    <name type="scientific">Exocentrus adspersus</name>
    <dbReference type="NCBI Taxonomy" id="1586481"/>
    <lineage>
        <taxon>Eukaryota</taxon>
        <taxon>Metazoa</taxon>
        <taxon>Ecdysozoa</taxon>
        <taxon>Arthropoda</taxon>
        <taxon>Hexapoda</taxon>
        <taxon>Insecta</taxon>
        <taxon>Pterygota</taxon>
        <taxon>Neoptera</taxon>
        <taxon>Endopterygota</taxon>
        <taxon>Coleoptera</taxon>
        <taxon>Polyphaga</taxon>
        <taxon>Cucujiformia</taxon>
        <taxon>Chrysomeloidea</taxon>
        <taxon>Cerambycidae</taxon>
        <taxon>Lamiinae</taxon>
        <taxon>Acanthocinini</taxon>
        <taxon>Exocentrus</taxon>
    </lineage>
</organism>
<keyword evidence="6" id="KW-1015">Disulfide bond</keyword>
<sequence length="386" mass="43879">MEIAVTSHWKTATPLTKSVKSPIKRVSIPRETHTEQIARNLESALHALGELFRHGDRAPTRSFPNDPYFNESFWPMGYGQLTNAGKRRSYELGKWFRKRYNSFLSDEFSPKDVFMLSTYPDRCLVSASAVLAGLFPPKARQVWDKDLAWQPLPVHTVPVEDDEVLSMSKRCPRLGTSKTSDPGIRNIKFVSEYSGWNATDLKQVATLQTNLEIYSSFNSTFTPPWVGELDSKILLYITAVEQVRYTLTEEMKRLLTGPFWSNLLTYFDDVITGTSTPKFLMLSAHDGTIVSVLNGMGVFDMSPPGFAAAVVWELKRKDGVYHVNLLYRRADKQLSVLYFKECGRDCSYLWFKARMSALAVDGSDWEKECGRGGMFKKSIKEPTPKM</sequence>
<reference evidence="8 9" key="1">
    <citation type="journal article" date="2023" name="Insect Mol. Biol.">
        <title>Genome sequencing provides insights into the evolution of gene families encoding plant cell wall-degrading enzymes in longhorned beetles.</title>
        <authorList>
            <person name="Shin N.R."/>
            <person name="Okamura Y."/>
            <person name="Kirsch R."/>
            <person name="Pauchet Y."/>
        </authorList>
    </citation>
    <scope>NUCLEOTIDE SEQUENCE [LARGE SCALE GENOMIC DNA]</scope>
    <source>
        <strain evidence="8">EAD_L_NR</strain>
    </source>
</reference>
<dbReference type="PANTHER" id="PTHR11567:SF211">
    <property type="entry name" value="PROSTATIC ACID PHOSPHATASE"/>
    <property type="match status" value="1"/>
</dbReference>
<evidence type="ECO:0000256" key="2">
    <source>
        <dbReference type="ARBA" id="ARBA00005375"/>
    </source>
</evidence>
<dbReference type="Gene3D" id="3.40.50.1240">
    <property type="entry name" value="Phosphoglycerate mutase-like"/>
    <property type="match status" value="1"/>
</dbReference>
<dbReference type="SUPFAM" id="SSF53254">
    <property type="entry name" value="Phosphoglycerate mutase-like"/>
    <property type="match status" value="1"/>
</dbReference>
<evidence type="ECO:0000256" key="1">
    <source>
        <dbReference type="ARBA" id="ARBA00000032"/>
    </source>
</evidence>
<protein>
    <recommendedName>
        <fullName evidence="3">acid phosphatase</fullName>
        <ecNumber evidence="3">3.1.3.2</ecNumber>
    </recommendedName>
</protein>
<keyword evidence="5" id="KW-0378">Hydrolase</keyword>
<dbReference type="GO" id="GO:0003993">
    <property type="term" value="F:acid phosphatase activity"/>
    <property type="evidence" value="ECO:0007669"/>
    <property type="project" value="UniProtKB-EC"/>
</dbReference>
<evidence type="ECO:0000256" key="7">
    <source>
        <dbReference type="ARBA" id="ARBA00023180"/>
    </source>
</evidence>
<dbReference type="Pfam" id="PF00328">
    <property type="entry name" value="His_Phos_2"/>
    <property type="match status" value="1"/>
</dbReference>
<evidence type="ECO:0000313" key="9">
    <source>
        <dbReference type="Proteomes" id="UP001159042"/>
    </source>
</evidence>
<evidence type="ECO:0000256" key="5">
    <source>
        <dbReference type="ARBA" id="ARBA00022801"/>
    </source>
</evidence>
<evidence type="ECO:0000256" key="6">
    <source>
        <dbReference type="ARBA" id="ARBA00023157"/>
    </source>
</evidence>
<dbReference type="EMBL" id="JANEYG010000046">
    <property type="protein sequence ID" value="KAJ8916046.1"/>
    <property type="molecule type" value="Genomic_DNA"/>
</dbReference>
<dbReference type="EC" id="3.1.3.2" evidence="3"/>
<comment type="similarity">
    <text evidence="2">Belongs to the histidine acid phosphatase family.</text>
</comment>
<dbReference type="AlphaFoldDB" id="A0AAV8VQN5"/>
<evidence type="ECO:0000313" key="8">
    <source>
        <dbReference type="EMBL" id="KAJ8916046.1"/>
    </source>
</evidence>
<comment type="catalytic activity">
    <reaction evidence="1">
        <text>a phosphate monoester + H2O = an alcohol + phosphate</text>
        <dbReference type="Rhea" id="RHEA:15017"/>
        <dbReference type="ChEBI" id="CHEBI:15377"/>
        <dbReference type="ChEBI" id="CHEBI:30879"/>
        <dbReference type="ChEBI" id="CHEBI:43474"/>
        <dbReference type="ChEBI" id="CHEBI:67140"/>
        <dbReference type="EC" id="3.1.3.2"/>
    </reaction>
</comment>